<comment type="caution">
    <text evidence="1">The sequence shown here is derived from an EMBL/GenBank/DDBJ whole genome shotgun (WGS) entry which is preliminary data.</text>
</comment>
<gene>
    <name evidence="1" type="ORF">GOP47_0025425</name>
</gene>
<organism evidence="1 2">
    <name type="scientific">Adiantum capillus-veneris</name>
    <name type="common">Maidenhair fern</name>
    <dbReference type="NCBI Taxonomy" id="13818"/>
    <lineage>
        <taxon>Eukaryota</taxon>
        <taxon>Viridiplantae</taxon>
        <taxon>Streptophyta</taxon>
        <taxon>Embryophyta</taxon>
        <taxon>Tracheophyta</taxon>
        <taxon>Polypodiopsida</taxon>
        <taxon>Polypodiidae</taxon>
        <taxon>Polypodiales</taxon>
        <taxon>Pteridineae</taxon>
        <taxon>Pteridaceae</taxon>
        <taxon>Vittarioideae</taxon>
        <taxon>Adiantum</taxon>
    </lineage>
</organism>
<dbReference type="EMBL" id="JABFUD020000025">
    <property type="protein sequence ID" value="KAI5059106.1"/>
    <property type="molecule type" value="Genomic_DNA"/>
</dbReference>
<dbReference type="Proteomes" id="UP000886520">
    <property type="component" value="Chromosome 25"/>
</dbReference>
<dbReference type="AlphaFoldDB" id="A0A9D4U084"/>
<evidence type="ECO:0000313" key="2">
    <source>
        <dbReference type="Proteomes" id="UP000886520"/>
    </source>
</evidence>
<keyword evidence="2" id="KW-1185">Reference proteome</keyword>
<accession>A0A9D4U084</accession>
<sequence>MRVAGLGSYLLCFAQRTKSQIKCAARRFSTSKLAFHSNPYASLQNLELGAPDLCTATTKLIKLTTSTPAHRCATEFHFLTQRVLLVRPAARIWEKTMANCIVDKVSS</sequence>
<evidence type="ECO:0000313" key="1">
    <source>
        <dbReference type="EMBL" id="KAI5059106.1"/>
    </source>
</evidence>
<reference evidence="1" key="1">
    <citation type="submission" date="2021-01" db="EMBL/GenBank/DDBJ databases">
        <title>Adiantum capillus-veneris genome.</title>
        <authorList>
            <person name="Fang Y."/>
            <person name="Liao Q."/>
        </authorList>
    </citation>
    <scope>NUCLEOTIDE SEQUENCE</scope>
    <source>
        <strain evidence="1">H3</strain>
        <tissue evidence="1">Leaf</tissue>
    </source>
</reference>
<name>A0A9D4U084_ADICA</name>
<protein>
    <submittedName>
        <fullName evidence="1">Uncharacterized protein</fullName>
    </submittedName>
</protein>
<proteinExistence type="predicted"/>